<sequence length="225" mass="25027">MFTTCRFSVGYPAIAPMQPSRKPVSSTKPEIIVLWWRPWMWGLSCLLLCLLCSQPGFAQAERKRPARADAAPKATDQAPVRESENGGIPARKLEEALQLLLRADSLQSVRRKAVTTTEIASLVLDQTITKPGHDFYDLFYNTWEAPAGIEEFTITIGEKPGRANSTLVTLRVNEEDLLEMPLQPNPELIEEAVADATAIAADYLQQQRNLSRQLEKEDLGGSGIY</sequence>
<dbReference type="PATRIC" id="fig|1227739.3.peg.1511"/>
<name>W8EYM6_9BACT</name>
<accession>W8EYM6</accession>
<dbReference type="AlphaFoldDB" id="W8EYM6"/>
<keyword evidence="6" id="KW-1185">Reference proteome</keyword>
<dbReference type="KEGG" id="hsw:Hsw_1272"/>
<dbReference type="eggNOG" id="ENOG50335WE">
    <property type="taxonomic scope" value="Bacteria"/>
</dbReference>
<organism evidence="5 6">
    <name type="scientific">Hymenobacter swuensis DY53</name>
    <dbReference type="NCBI Taxonomy" id="1227739"/>
    <lineage>
        <taxon>Bacteria</taxon>
        <taxon>Pseudomonadati</taxon>
        <taxon>Bacteroidota</taxon>
        <taxon>Cytophagia</taxon>
        <taxon>Cytophagales</taxon>
        <taxon>Hymenobacteraceae</taxon>
        <taxon>Hymenobacter</taxon>
    </lineage>
</organism>
<feature type="region of interest" description="Disordered" evidence="4">
    <location>
        <begin position="63"/>
        <end position="87"/>
    </location>
</feature>
<evidence type="ECO:0000313" key="5">
    <source>
        <dbReference type="EMBL" id="AHJ96867.1"/>
    </source>
</evidence>
<gene>
    <name evidence="5" type="ORF">Hsw_1272</name>
</gene>
<evidence type="ECO:0000256" key="3">
    <source>
        <dbReference type="ARBA" id="ARBA00022729"/>
    </source>
</evidence>
<dbReference type="Pfam" id="PF10627">
    <property type="entry name" value="CsgE"/>
    <property type="match status" value="1"/>
</dbReference>
<feature type="compositionally biased region" description="Low complexity" evidence="4">
    <location>
        <begin position="68"/>
        <end position="78"/>
    </location>
</feature>
<dbReference type="HOGENOM" id="CLU_1228546_0_0_10"/>
<dbReference type="STRING" id="1227739.Hsw_1272"/>
<evidence type="ECO:0000256" key="2">
    <source>
        <dbReference type="ARBA" id="ARBA00014024"/>
    </source>
</evidence>
<evidence type="ECO:0000256" key="4">
    <source>
        <dbReference type="SAM" id="MobiDB-lite"/>
    </source>
</evidence>
<reference evidence="5 6" key="1">
    <citation type="submission" date="2014-01" db="EMBL/GenBank/DDBJ databases">
        <title>Complete genome sequence of ionizing-radiation resistance bacterium Hymenobacter swuensis DY53.</title>
        <authorList>
            <person name="Jung J.-H."/>
            <person name="Jeong S.-W."/>
            <person name="Joe M.-H."/>
            <person name="Cho y.-j."/>
            <person name="Kim M.-K."/>
            <person name="Lim S.-Y."/>
        </authorList>
    </citation>
    <scope>NUCLEOTIDE SEQUENCE [LARGE SCALE GENOMIC DNA]</scope>
    <source>
        <strain evidence="5 6">DY53</strain>
    </source>
</reference>
<dbReference type="EMBL" id="CP007145">
    <property type="protein sequence ID" value="AHJ96867.1"/>
    <property type="molecule type" value="Genomic_DNA"/>
</dbReference>
<comment type="function">
    <text evidence="1">May be involved in the biogenesis of curli organelles.</text>
</comment>
<dbReference type="InterPro" id="IPR018900">
    <property type="entry name" value="Curli_CsgE"/>
</dbReference>
<evidence type="ECO:0000256" key="1">
    <source>
        <dbReference type="ARBA" id="ARBA00003989"/>
    </source>
</evidence>
<evidence type="ECO:0000313" key="6">
    <source>
        <dbReference type="Proteomes" id="UP000019423"/>
    </source>
</evidence>
<protein>
    <recommendedName>
        <fullName evidence="2">Curli production assembly/transport component CsgE</fullName>
    </recommendedName>
</protein>
<dbReference type="Proteomes" id="UP000019423">
    <property type="component" value="Chromosome"/>
</dbReference>
<keyword evidence="3" id="KW-0732">Signal</keyword>
<proteinExistence type="predicted"/>